<evidence type="ECO:0000259" key="1">
    <source>
        <dbReference type="Pfam" id="PF13468"/>
    </source>
</evidence>
<reference evidence="2" key="2">
    <citation type="submission" date="2020-09" db="EMBL/GenBank/DDBJ databases">
        <authorList>
            <person name="Sun Q."/>
            <person name="Kim S."/>
        </authorList>
    </citation>
    <scope>NUCLEOTIDE SEQUENCE</scope>
    <source>
        <strain evidence="2">KCTC 42650</strain>
    </source>
</reference>
<dbReference type="Gene3D" id="3.10.180.10">
    <property type="entry name" value="2,3-Dihydroxybiphenyl 1,2-Dioxygenase, domain 1"/>
    <property type="match status" value="1"/>
</dbReference>
<dbReference type="InterPro" id="IPR029068">
    <property type="entry name" value="Glyas_Bleomycin-R_OHBP_Dase"/>
</dbReference>
<dbReference type="EMBL" id="BNCJ01000002">
    <property type="protein sequence ID" value="GHF41906.1"/>
    <property type="molecule type" value="Genomic_DNA"/>
</dbReference>
<accession>A0A8J3GVK0</accession>
<comment type="caution">
    <text evidence="2">The sequence shown here is derived from an EMBL/GenBank/DDBJ whole genome shotgun (WGS) entry which is preliminary data.</text>
</comment>
<dbReference type="SUPFAM" id="SSF54593">
    <property type="entry name" value="Glyoxalase/Bleomycin resistance protein/Dihydroxybiphenyl dioxygenase"/>
    <property type="match status" value="1"/>
</dbReference>
<organism evidence="2 3">
    <name type="scientific">Seohaeicola zhoushanensis</name>
    <dbReference type="NCBI Taxonomy" id="1569283"/>
    <lineage>
        <taxon>Bacteria</taxon>
        <taxon>Pseudomonadati</taxon>
        <taxon>Pseudomonadota</taxon>
        <taxon>Alphaproteobacteria</taxon>
        <taxon>Rhodobacterales</taxon>
        <taxon>Roseobacteraceae</taxon>
        <taxon>Seohaeicola</taxon>
    </lineage>
</organism>
<sequence length="279" mass="29508">MTGQTGELTLDHSGHFIAEEAAARRALEALGFSVTPFSAQVAPDPETGQARLTGTGNICVMLGQGYLEFLLHTADTALGREFRAALERRAGLHLAAFGSIDAASDHARLTAAGVAMRPLVHFSRMVATPEGEERAAFTVARLAEGAMPEGRVQIVTHHNPGALWQPRWMTHPNGARALRGLVVSAPDPAEARARFARVLGQGLAGGALDFLPEGEALVLTGQALETGRAAFAALRIGVEDLDGMERRALAAGLEARREGAVLVVPFDPALGRGAWIFER</sequence>
<evidence type="ECO:0000313" key="3">
    <source>
        <dbReference type="Proteomes" id="UP000626220"/>
    </source>
</evidence>
<proteinExistence type="predicted"/>
<dbReference type="RefSeq" id="WP_189679118.1">
    <property type="nucleotide sequence ID" value="NZ_BNCJ01000002.1"/>
</dbReference>
<evidence type="ECO:0000313" key="2">
    <source>
        <dbReference type="EMBL" id="GHF41906.1"/>
    </source>
</evidence>
<dbReference type="Pfam" id="PF13468">
    <property type="entry name" value="Glyoxalase_3"/>
    <property type="match status" value="1"/>
</dbReference>
<reference evidence="2" key="1">
    <citation type="journal article" date="2014" name="Int. J. Syst. Evol. Microbiol.">
        <title>Complete genome sequence of Corynebacterium casei LMG S-19264T (=DSM 44701T), isolated from a smear-ripened cheese.</title>
        <authorList>
            <consortium name="US DOE Joint Genome Institute (JGI-PGF)"/>
            <person name="Walter F."/>
            <person name="Albersmeier A."/>
            <person name="Kalinowski J."/>
            <person name="Ruckert C."/>
        </authorList>
    </citation>
    <scope>NUCLEOTIDE SEQUENCE</scope>
    <source>
        <strain evidence="2">KCTC 42650</strain>
    </source>
</reference>
<dbReference type="Proteomes" id="UP000626220">
    <property type="component" value="Unassembled WGS sequence"/>
</dbReference>
<name>A0A8J3GVK0_9RHOB</name>
<feature type="domain" description="Glyoxalase-like" evidence="1">
    <location>
        <begin position="10"/>
        <end position="199"/>
    </location>
</feature>
<protein>
    <recommendedName>
        <fullName evidence="1">Glyoxalase-like domain-containing protein</fullName>
    </recommendedName>
</protein>
<gene>
    <name evidence="2" type="ORF">GCM10017056_11960</name>
</gene>
<dbReference type="AlphaFoldDB" id="A0A8J3GVK0"/>
<keyword evidence="3" id="KW-1185">Reference proteome</keyword>
<dbReference type="InterPro" id="IPR025870">
    <property type="entry name" value="Glyoxalase-like_dom"/>
</dbReference>